<sequence length="328" mass="37188">MPAHPVYNLGALIQGFWKLRYVWLLIVLGGIVIGMIIVFTEASIPIQAVVTIQTNIDLEQADRAHPGLLESKQILEIYHDPQFITAVFKRINPDAPTPTLAEIEATKQRIILSYTNGGMVKLYVQADSREAALAFAKAMTSELVAVNRRLVENRRKLLIQMGLHRQDELLANLADVLKALNASGFDPIGYHERLKTLSDQRWQLKTRIAETNAGSKQEKRLKNVLKEVESELDEFFSWRPELIRYELSYAAVFEALKSLEESYLRTIEKNVTIVQPLFEPQIWDPLIEDSILKKFFIVTWISAIIATLTVLLLTVALVVTSGSENYSQ</sequence>
<gene>
    <name evidence="2" type="ORF">ACFL27_24645</name>
</gene>
<evidence type="ECO:0000256" key="1">
    <source>
        <dbReference type="SAM" id="Phobius"/>
    </source>
</evidence>
<name>A0ABV6Z4N1_UNCC1</name>
<feature type="transmembrane region" description="Helical" evidence="1">
    <location>
        <begin position="20"/>
        <end position="39"/>
    </location>
</feature>
<feature type="transmembrane region" description="Helical" evidence="1">
    <location>
        <begin position="295"/>
        <end position="319"/>
    </location>
</feature>
<keyword evidence="1" id="KW-0472">Membrane</keyword>
<dbReference type="Proteomes" id="UP001594351">
    <property type="component" value="Unassembled WGS sequence"/>
</dbReference>
<proteinExistence type="predicted"/>
<evidence type="ECO:0000313" key="2">
    <source>
        <dbReference type="EMBL" id="MFC1853399.1"/>
    </source>
</evidence>
<comment type="caution">
    <text evidence="2">The sequence shown here is derived from an EMBL/GenBank/DDBJ whole genome shotgun (WGS) entry which is preliminary data.</text>
</comment>
<organism evidence="2 3">
    <name type="scientific">candidate division CSSED10-310 bacterium</name>
    <dbReference type="NCBI Taxonomy" id="2855610"/>
    <lineage>
        <taxon>Bacteria</taxon>
        <taxon>Bacteria division CSSED10-310</taxon>
    </lineage>
</organism>
<accession>A0ABV6Z4N1</accession>
<reference evidence="2 3" key="1">
    <citation type="submission" date="2024-09" db="EMBL/GenBank/DDBJ databases">
        <title>Laminarin stimulates single cell rates of sulfate reduction while oxygen inhibits transcriptomic activity in coastal marine sediment.</title>
        <authorList>
            <person name="Lindsay M."/>
            <person name="Orcutt B."/>
            <person name="Emerson D."/>
            <person name="Stepanauskas R."/>
            <person name="D'Angelo T."/>
        </authorList>
    </citation>
    <scope>NUCLEOTIDE SEQUENCE [LARGE SCALE GENOMIC DNA]</scope>
    <source>
        <strain evidence="2">SAG AM-311-K15</strain>
    </source>
</reference>
<evidence type="ECO:0000313" key="3">
    <source>
        <dbReference type="Proteomes" id="UP001594351"/>
    </source>
</evidence>
<dbReference type="EMBL" id="JBHPBY010000490">
    <property type="protein sequence ID" value="MFC1853399.1"/>
    <property type="molecule type" value="Genomic_DNA"/>
</dbReference>
<keyword evidence="1" id="KW-0812">Transmembrane</keyword>
<protein>
    <recommendedName>
        <fullName evidence="4">Polysaccharide chain length determinant N-terminal domain-containing protein</fullName>
    </recommendedName>
</protein>
<evidence type="ECO:0008006" key="4">
    <source>
        <dbReference type="Google" id="ProtNLM"/>
    </source>
</evidence>
<keyword evidence="3" id="KW-1185">Reference proteome</keyword>
<keyword evidence="1" id="KW-1133">Transmembrane helix</keyword>